<reference evidence="1 2" key="1">
    <citation type="submission" date="2012-10" db="EMBL/GenBank/DDBJ databases">
        <authorList>
            <person name="Harkins D.M."/>
            <person name="Durkin A.S."/>
            <person name="Brinkac L.M."/>
            <person name="Haft D.H."/>
            <person name="Selengut J.D."/>
            <person name="Sanka R."/>
            <person name="DePew J."/>
            <person name="Purushe J."/>
            <person name="Whelen A.C."/>
            <person name="Vinetz J.M."/>
            <person name="Sutton G.G."/>
            <person name="Nierman W.C."/>
            <person name="Fouts D.E."/>
        </authorList>
    </citation>
    <scope>NUCLEOTIDE SEQUENCE [LARGE SCALE GENOMIC DNA]</scope>
    <source>
        <strain evidence="1 2">2006001853</strain>
    </source>
</reference>
<proteinExistence type="predicted"/>
<accession>A0A828Z1B1</accession>
<evidence type="ECO:0000313" key="1">
    <source>
        <dbReference type="EMBL" id="EKR63797.1"/>
    </source>
</evidence>
<dbReference type="AlphaFoldDB" id="A0A828Z1B1"/>
<comment type="caution">
    <text evidence="1">The sequence shown here is derived from an EMBL/GenBank/DDBJ whole genome shotgun (WGS) entry which is preliminary data.</text>
</comment>
<gene>
    <name evidence="1" type="ORF">LEP1GSC036_1247</name>
</gene>
<dbReference type="EMBL" id="AFLV02000053">
    <property type="protein sequence ID" value="EKR63797.1"/>
    <property type="molecule type" value="Genomic_DNA"/>
</dbReference>
<evidence type="ECO:0000313" key="2">
    <source>
        <dbReference type="Proteomes" id="UP000001338"/>
    </source>
</evidence>
<organism evidence="1 2">
    <name type="scientific">Leptospira weilii str. 2006001853</name>
    <dbReference type="NCBI Taxonomy" id="1001589"/>
    <lineage>
        <taxon>Bacteria</taxon>
        <taxon>Pseudomonadati</taxon>
        <taxon>Spirochaetota</taxon>
        <taxon>Spirochaetia</taxon>
        <taxon>Leptospirales</taxon>
        <taxon>Leptospiraceae</taxon>
        <taxon>Leptospira</taxon>
    </lineage>
</organism>
<name>A0A828Z1B1_9LEPT</name>
<dbReference type="Proteomes" id="UP000001338">
    <property type="component" value="Unassembled WGS sequence"/>
</dbReference>
<protein>
    <submittedName>
        <fullName evidence="1">Uncharacterized protein</fullName>
    </submittedName>
</protein>
<sequence length="38" mass="4293">MESKVGILVGLENARTQATTARALKNAMELIRYDFFSF</sequence>